<keyword evidence="4" id="KW-1185">Reference proteome</keyword>
<proteinExistence type="predicted"/>
<feature type="compositionally biased region" description="Polar residues" evidence="1">
    <location>
        <begin position="36"/>
        <end position="56"/>
    </location>
</feature>
<comment type="caution">
    <text evidence="3">The sequence shown here is derived from an EMBL/GenBank/DDBJ whole genome shotgun (WGS) entry which is preliminary data.</text>
</comment>
<feature type="signal peptide" evidence="2">
    <location>
        <begin position="1"/>
        <end position="16"/>
    </location>
</feature>
<organism evidence="3 4">
    <name type="scientific">Tenebrio molitor</name>
    <name type="common">Yellow mealworm beetle</name>
    <dbReference type="NCBI Taxonomy" id="7067"/>
    <lineage>
        <taxon>Eukaryota</taxon>
        <taxon>Metazoa</taxon>
        <taxon>Ecdysozoa</taxon>
        <taxon>Arthropoda</taxon>
        <taxon>Hexapoda</taxon>
        <taxon>Insecta</taxon>
        <taxon>Pterygota</taxon>
        <taxon>Neoptera</taxon>
        <taxon>Endopterygota</taxon>
        <taxon>Coleoptera</taxon>
        <taxon>Polyphaga</taxon>
        <taxon>Cucujiformia</taxon>
        <taxon>Tenebrionidae</taxon>
        <taxon>Tenebrio</taxon>
    </lineage>
</organism>
<sequence length="523" mass="58501">MRSLVILFIVVASVMGAEIGSRRYYPRIIGAHLSTDISTGSPPFSTTDSYTDSTVEPSAYPTTASYPDSTPSAPTDSPTSSPYWSTTNTPTDSPTSSPYWPTTSTSSSPAPTYWSTSTDSSETSTNYPTSPSDCSPRSSSWITSGPTTSPPPPQKELIICQNSRNSVNNDVGNYGDLICAAHAHPSANDVLLVRDTIINYDEETSLNYDHYLDDVVISTVNVLNYGREHAFTTSVTITNEQDWYRYHASVQVNVKVPSLEEVRMVSTIALKRDPTYVAVRKKNKQTSLCFFAQKKMSPFAISAKANKFSSMFSVMAYYTRTFKRRRDSPIECHVTARLAATCLWSGCTSCKSDERLKKDVYPSRLLSLNWVTYRLWYRFEKVGYGDRLDCRRAECEATVIIGKNNRGRRVFGWSQDPRAYFDDVCSTNLTPELHIAPSVISRLTIFEPLTQLGPLWSHSESDKTSLALIDELICHCTASTTCKLFSDARFAQFSRASFLRIFVFGSLRLFARNERDVEATPRV</sequence>
<feature type="compositionally biased region" description="Low complexity" evidence="1">
    <location>
        <begin position="60"/>
        <end position="147"/>
    </location>
</feature>
<reference evidence="3" key="1">
    <citation type="journal article" date="2020" name="J Insects Food Feed">
        <title>The yellow mealworm (Tenebrio molitor) genome: a resource for the emerging insects as food and feed industry.</title>
        <authorList>
            <person name="Eriksson T."/>
            <person name="Andere A."/>
            <person name="Kelstrup H."/>
            <person name="Emery V."/>
            <person name="Picard C."/>
        </authorList>
    </citation>
    <scope>NUCLEOTIDE SEQUENCE</scope>
    <source>
        <strain evidence="3">Stoneville</strain>
        <tissue evidence="3">Whole head</tissue>
    </source>
</reference>
<dbReference type="EMBL" id="JABDTM020027809">
    <property type="protein sequence ID" value="KAH0809956.1"/>
    <property type="molecule type" value="Genomic_DNA"/>
</dbReference>
<feature type="region of interest" description="Disordered" evidence="1">
    <location>
        <begin position="36"/>
        <end position="156"/>
    </location>
</feature>
<protein>
    <submittedName>
        <fullName evidence="3">Uncharacterized protein</fullName>
    </submittedName>
</protein>
<keyword evidence="2" id="KW-0732">Signal</keyword>
<feature type="chain" id="PRO_5035279045" evidence="2">
    <location>
        <begin position="17"/>
        <end position="523"/>
    </location>
</feature>
<evidence type="ECO:0000256" key="2">
    <source>
        <dbReference type="SAM" id="SignalP"/>
    </source>
</evidence>
<evidence type="ECO:0000313" key="4">
    <source>
        <dbReference type="Proteomes" id="UP000719412"/>
    </source>
</evidence>
<evidence type="ECO:0000256" key="1">
    <source>
        <dbReference type="SAM" id="MobiDB-lite"/>
    </source>
</evidence>
<reference evidence="3" key="2">
    <citation type="submission" date="2021-08" db="EMBL/GenBank/DDBJ databases">
        <authorList>
            <person name="Eriksson T."/>
        </authorList>
    </citation>
    <scope>NUCLEOTIDE SEQUENCE</scope>
    <source>
        <strain evidence="3">Stoneville</strain>
        <tissue evidence="3">Whole head</tissue>
    </source>
</reference>
<gene>
    <name evidence="3" type="ORF">GEV33_012837</name>
</gene>
<dbReference type="Proteomes" id="UP000719412">
    <property type="component" value="Unassembled WGS sequence"/>
</dbReference>
<name>A0A8J6H930_TENMO</name>
<accession>A0A8J6H930</accession>
<evidence type="ECO:0000313" key="3">
    <source>
        <dbReference type="EMBL" id="KAH0809956.1"/>
    </source>
</evidence>
<dbReference type="AlphaFoldDB" id="A0A8J6H930"/>